<evidence type="ECO:0000256" key="1">
    <source>
        <dbReference type="ARBA" id="ARBA00004651"/>
    </source>
</evidence>
<keyword evidence="4 8" id="KW-0812">Transmembrane</keyword>
<feature type="transmembrane region" description="Helical" evidence="8">
    <location>
        <begin position="242"/>
        <end position="268"/>
    </location>
</feature>
<accession>I7F9H0</accession>
<feature type="domain" description="Major facilitator superfamily (MFS) profile" evidence="9">
    <location>
        <begin position="16"/>
        <end position="424"/>
    </location>
</feature>
<evidence type="ECO:0000256" key="6">
    <source>
        <dbReference type="ARBA" id="ARBA00023136"/>
    </source>
</evidence>
<feature type="transmembrane region" description="Helical" evidence="8">
    <location>
        <begin position="333"/>
        <end position="356"/>
    </location>
</feature>
<sequence>MDDGATMDDEVIARRVFSAGVIGTALEWYDFILYGTASALVFATVFFPEEDPALATLAAFATFGVGFLARPLGALVFGQLGDRIGRKKVLILTLVIMGVASALMGVLPGYATVGASAPVFLVVLRLVQGFAAGAEYAGAGTMAVEFAPPKRKGIMGAAPGIGAAIGSVLSAVAFTIPAAVMPHDAFLLWGWRVPFILSVVMLGVAVYVRRRVLEVPGFESDRESGARQLPIVALMRQSPRNLVLGILASFGPNIGFYVPIVFGTSYAAQHGGVTAADLTTIHMVVYLIGIGITVFSGFLADRWTKRGTFILGALITAVSALPFFWLIESRSLPQIWAAFLLFSIGFYVMAGAQGALLASLFTRRTRFTGVAVSREFSAAIVGGTAPFIAALLVAWGGPLPVSIYAIALLVLCALAAYGTVAQDDSEHNDSAVPTLTESKNKEATWLTS</sequence>
<comment type="subcellular location">
    <subcellularLocation>
        <location evidence="1">Cell membrane</location>
        <topology evidence="1">Multi-pass membrane protein</topology>
    </subcellularLocation>
</comment>
<evidence type="ECO:0000259" key="9">
    <source>
        <dbReference type="PROSITE" id="PS50850"/>
    </source>
</evidence>
<keyword evidence="6 8" id="KW-0472">Membrane</keyword>
<dbReference type="InterPro" id="IPR011701">
    <property type="entry name" value="MFS"/>
</dbReference>
<feature type="transmembrane region" description="Helical" evidence="8">
    <location>
        <begin position="53"/>
        <end position="77"/>
    </location>
</feature>
<dbReference type="CDD" id="cd17369">
    <property type="entry name" value="MFS_ShiA_like"/>
    <property type="match status" value="1"/>
</dbReference>
<organism evidence="10 11">
    <name type="scientific">Mycolicibacterium smegmatis (strain ATCC 700084 / mc(2)155)</name>
    <name type="common">Mycobacterium smegmatis</name>
    <dbReference type="NCBI Taxonomy" id="246196"/>
    <lineage>
        <taxon>Bacteria</taxon>
        <taxon>Bacillati</taxon>
        <taxon>Actinomycetota</taxon>
        <taxon>Actinomycetes</taxon>
        <taxon>Mycobacteriales</taxon>
        <taxon>Mycobacteriaceae</taxon>
        <taxon>Mycolicibacterium</taxon>
    </lineage>
</organism>
<protein>
    <submittedName>
        <fullName evidence="10">Major facilitator superfamily MFS-1</fullName>
    </submittedName>
</protein>
<feature type="region of interest" description="Disordered" evidence="7">
    <location>
        <begin position="424"/>
        <end position="448"/>
    </location>
</feature>
<reference evidence="10 11" key="2">
    <citation type="journal article" date="2009" name="Genome Res.">
        <title>Ortho-proteogenomics: multiple proteomes investigation through orthology and a new MS-based protocol.</title>
        <authorList>
            <person name="Gallien S."/>
            <person name="Perrodou E."/>
            <person name="Carapito C."/>
            <person name="Deshayes C."/>
            <person name="Reyrat J.M."/>
            <person name="Van Dorsselaer A."/>
            <person name="Poch O."/>
            <person name="Schaeffer C."/>
            <person name="Lecompte O."/>
        </authorList>
    </citation>
    <scope>NUCLEOTIDE SEQUENCE [LARGE SCALE GENOMIC DNA]</scope>
    <source>
        <strain evidence="11">ATCC 700084 / mc(2)155</strain>
    </source>
</reference>
<feature type="transmembrane region" description="Helical" evidence="8">
    <location>
        <begin position="158"/>
        <end position="180"/>
    </location>
</feature>
<evidence type="ECO:0000256" key="5">
    <source>
        <dbReference type="ARBA" id="ARBA00022989"/>
    </source>
</evidence>
<feature type="transmembrane region" description="Helical" evidence="8">
    <location>
        <begin position="186"/>
        <end position="208"/>
    </location>
</feature>
<evidence type="ECO:0000256" key="8">
    <source>
        <dbReference type="SAM" id="Phobius"/>
    </source>
</evidence>
<dbReference type="KEGG" id="msg:MSMEI_1753"/>
<keyword evidence="3" id="KW-1003">Cell membrane</keyword>
<dbReference type="GO" id="GO:0005886">
    <property type="term" value="C:plasma membrane"/>
    <property type="evidence" value="ECO:0007669"/>
    <property type="project" value="UniProtKB-SubCell"/>
</dbReference>
<keyword evidence="5 8" id="KW-1133">Transmembrane helix</keyword>
<evidence type="ECO:0000256" key="2">
    <source>
        <dbReference type="ARBA" id="ARBA00022448"/>
    </source>
</evidence>
<name>I7F9H0_MYCS2</name>
<evidence type="ECO:0000313" key="10">
    <source>
        <dbReference type="EMBL" id="AFP38225.1"/>
    </source>
</evidence>
<feature type="transmembrane region" description="Helical" evidence="8">
    <location>
        <begin position="117"/>
        <end position="137"/>
    </location>
</feature>
<dbReference type="Gene3D" id="1.20.1250.20">
    <property type="entry name" value="MFS general substrate transporter like domains"/>
    <property type="match status" value="2"/>
</dbReference>
<dbReference type="Pfam" id="PF07690">
    <property type="entry name" value="MFS_1"/>
    <property type="match status" value="1"/>
</dbReference>
<gene>
    <name evidence="10" type="ordered locus">MSMEI_1753</name>
</gene>
<evidence type="ECO:0000256" key="4">
    <source>
        <dbReference type="ARBA" id="ARBA00022692"/>
    </source>
</evidence>
<dbReference type="PROSITE" id="PS50850">
    <property type="entry name" value="MFS"/>
    <property type="match status" value="1"/>
</dbReference>
<feature type="transmembrane region" description="Helical" evidence="8">
    <location>
        <begin position="376"/>
        <end position="395"/>
    </location>
</feature>
<evidence type="ECO:0000256" key="7">
    <source>
        <dbReference type="SAM" id="MobiDB-lite"/>
    </source>
</evidence>
<dbReference type="PANTHER" id="PTHR43045">
    <property type="entry name" value="SHIKIMATE TRANSPORTER"/>
    <property type="match status" value="1"/>
</dbReference>
<evidence type="ECO:0000256" key="3">
    <source>
        <dbReference type="ARBA" id="ARBA00022475"/>
    </source>
</evidence>
<dbReference type="AlphaFoldDB" id="I7F9H0"/>
<dbReference type="InterPro" id="IPR020846">
    <property type="entry name" value="MFS_dom"/>
</dbReference>
<feature type="transmembrane region" description="Helical" evidence="8">
    <location>
        <begin position="401"/>
        <end position="420"/>
    </location>
</feature>
<evidence type="ECO:0000313" key="11">
    <source>
        <dbReference type="Proteomes" id="UP000006158"/>
    </source>
</evidence>
<feature type="transmembrane region" description="Helical" evidence="8">
    <location>
        <begin position="280"/>
        <end position="300"/>
    </location>
</feature>
<dbReference type="SUPFAM" id="SSF103473">
    <property type="entry name" value="MFS general substrate transporter"/>
    <property type="match status" value="1"/>
</dbReference>
<dbReference type="InterPro" id="IPR036259">
    <property type="entry name" value="MFS_trans_sf"/>
</dbReference>
<dbReference type="EMBL" id="CP001663">
    <property type="protein sequence ID" value="AFP38225.1"/>
    <property type="molecule type" value="Genomic_DNA"/>
</dbReference>
<reference evidence="10 11" key="1">
    <citation type="journal article" date="2007" name="Genome Biol.">
        <title>Interrupted coding sequences in Mycobacterium smegmatis: authentic mutations or sequencing errors?</title>
        <authorList>
            <person name="Deshayes C."/>
            <person name="Perrodou E."/>
            <person name="Gallien S."/>
            <person name="Euphrasie D."/>
            <person name="Schaeffer C."/>
            <person name="Van-Dorsselaer A."/>
            <person name="Poch O."/>
            <person name="Lecompte O."/>
            <person name="Reyrat J.M."/>
        </authorList>
    </citation>
    <scope>NUCLEOTIDE SEQUENCE [LARGE SCALE GENOMIC DNA]</scope>
    <source>
        <strain evidence="11">ATCC 700084 / mc(2)155</strain>
    </source>
</reference>
<feature type="transmembrane region" description="Helical" evidence="8">
    <location>
        <begin position="89"/>
        <end position="111"/>
    </location>
</feature>
<keyword evidence="2" id="KW-0813">Transport</keyword>
<dbReference type="PANTHER" id="PTHR43045:SF1">
    <property type="entry name" value="SHIKIMATE TRANSPORTER"/>
    <property type="match status" value="1"/>
</dbReference>
<dbReference type="Proteomes" id="UP000006158">
    <property type="component" value="Chromosome"/>
</dbReference>
<dbReference type="PATRIC" id="fig|246196.56.peg.1805"/>
<feature type="transmembrane region" description="Helical" evidence="8">
    <location>
        <begin position="307"/>
        <end position="327"/>
    </location>
</feature>
<dbReference type="GO" id="GO:0022857">
    <property type="term" value="F:transmembrane transporter activity"/>
    <property type="evidence" value="ECO:0007669"/>
    <property type="project" value="InterPro"/>
</dbReference>
<proteinExistence type="predicted"/>